<comment type="caution">
    <text evidence="2">The sequence shown here is derived from an EMBL/GenBank/DDBJ whole genome shotgun (WGS) entry which is preliminary data.</text>
</comment>
<dbReference type="SUPFAM" id="SSF52821">
    <property type="entry name" value="Rhodanese/Cell cycle control phosphatase"/>
    <property type="match status" value="1"/>
</dbReference>
<proteinExistence type="predicted"/>
<name>A0ABP7W1V0_9BACI</name>
<sequence length="98" mass="10676">MNKISAKKLAKLMNDGEKLNVIDVREDAEVAMGKIPGATHIPLGQIPERVEELDKAKEYYLVCMSGGRSGKACQFLASQGYNVTNVTGGMMSWNGELE</sequence>
<reference evidence="3" key="1">
    <citation type="journal article" date="2019" name="Int. J. Syst. Evol. Microbiol.">
        <title>The Global Catalogue of Microorganisms (GCM) 10K type strain sequencing project: providing services to taxonomists for standard genome sequencing and annotation.</title>
        <authorList>
            <consortium name="The Broad Institute Genomics Platform"/>
            <consortium name="The Broad Institute Genome Sequencing Center for Infectious Disease"/>
            <person name="Wu L."/>
            <person name="Ma J."/>
        </authorList>
    </citation>
    <scope>NUCLEOTIDE SEQUENCE [LARGE SCALE GENOMIC DNA]</scope>
    <source>
        <strain evidence="3">JCM 17250</strain>
    </source>
</reference>
<evidence type="ECO:0000313" key="2">
    <source>
        <dbReference type="EMBL" id="GAA4079259.1"/>
    </source>
</evidence>
<dbReference type="PANTHER" id="PTHR43031">
    <property type="entry name" value="FAD-DEPENDENT OXIDOREDUCTASE"/>
    <property type="match status" value="1"/>
</dbReference>
<evidence type="ECO:0000259" key="1">
    <source>
        <dbReference type="PROSITE" id="PS50206"/>
    </source>
</evidence>
<keyword evidence="3" id="KW-1185">Reference proteome</keyword>
<dbReference type="Pfam" id="PF00581">
    <property type="entry name" value="Rhodanese"/>
    <property type="match status" value="1"/>
</dbReference>
<dbReference type="SMART" id="SM00450">
    <property type="entry name" value="RHOD"/>
    <property type="match status" value="1"/>
</dbReference>
<dbReference type="EMBL" id="BAABDL010000138">
    <property type="protein sequence ID" value="GAA4079259.1"/>
    <property type="molecule type" value="Genomic_DNA"/>
</dbReference>
<protein>
    <submittedName>
        <fullName evidence="2">Rhodanese-like domain-containing protein</fullName>
    </submittedName>
</protein>
<dbReference type="PANTHER" id="PTHR43031:SF17">
    <property type="entry name" value="SULFURTRANSFERASE YTWF-RELATED"/>
    <property type="match status" value="1"/>
</dbReference>
<dbReference type="Gene3D" id="3.40.250.10">
    <property type="entry name" value="Rhodanese-like domain"/>
    <property type="match status" value="1"/>
</dbReference>
<dbReference type="CDD" id="cd00158">
    <property type="entry name" value="RHOD"/>
    <property type="match status" value="1"/>
</dbReference>
<dbReference type="RefSeq" id="WP_344913670.1">
    <property type="nucleotide sequence ID" value="NZ_BAABDL010000138.1"/>
</dbReference>
<evidence type="ECO:0000313" key="3">
    <source>
        <dbReference type="Proteomes" id="UP001501734"/>
    </source>
</evidence>
<dbReference type="InterPro" id="IPR036873">
    <property type="entry name" value="Rhodanese-like_dom_sf"/>
</dbReference>
<gene>
    <name evidence="2" type="ORF">GCM10022410_24390</name>
</gene>
<organism evidence="2 3">
    <name type="scientific">Amphibacillus indicireducens</name>
    <dbReference type="NCBI Taxonomy" id="1076330"/>
    <lineage>
        <taxon>Bacteria</taxon>
        <taxon>Bacillati</taxon>
        <taxon>Bacillota</taxon>
        <taxon>Bacilli</taxon>
        <taxon>Bacillales</taxon>
        <taxon>Bacillaceae</taxon>
        <taxon>Amphibacillus</taxon>
    </lineage>
</organism>
<feature type="domain" description="Rhodanese" evidence="1">
    <location>
        <begin position="15"/>
        <end position="98"/>
    </location>
</feature>
<dbReference type="InterPro" id="IPR050229">
    <property type="entry name" value="GlpE_sulfurtransferase"/>
</dbReference>
<accession>A0ABP7W1V0</accession>
<dbReference type="InterPro" id="IPR001763">
    <property type="entry name" value="Rhodanese-like_dom"/>
</dbReference>
<dbReference type="PROSITE" id="PS50206">
    <property type="entry name" value="RHODANESE_3"/>
    <property type="match status" value="1"/>
</dbReference>
<dbReference type="Proteomes" id="UP001501734">
    <property type="component" value="Unassembled WGS sequence"/>
</dbReference>